<dbReference type="AlphaFoldDB" id="A0A0E9X7G6"/>
<reference evidence="1" key="2">
    <citation type="journal article" date="2015" name="Fish Shellfish Immunol.">
        <title>Early steps in the European eel (Anguilla anguilla)-Vibrio vulnificus interaction in the gills: Role of the RtxA13 toxin.</title>
        <authorList>
            <person name="Callol A."/>
            <person name="Pajuelo D."/>
            <person name="Ebbesson L."/>
            <person name="Teles M."/>
            <person name="MacKenzie S."/>
            <person name="Amaro C."/>
        </authorList>
    </citation>
    <scope>NUCLEOTIDE SEQUENCE</scope>
</reference>
<accession>A0A0E9X7G6</accession>
<name>A0A0E9X7G6_ANGAN</name>
<proteinExistence type="predicted"/>
<reference evidence="1" key="1">
    <citation type="submission" date="2014-11" db="EMBL/GenBank/DDBJ databases">
        <authorList>
            <person name="Amaro Gonzalez C."/>
        </authorList>
    </citation>
    <scope>NUCLEOTIDE SEQUENCE</scope>
</reference>
<organism evidence="1">
    <name type="scientific">Anguilla anguilla</name>
    <name type="common">European freshwater eel</name>
    <name type="synonym">Muraena anguilla</name>
    <dbReference type="NCBI Taxonomy" id="7936"/>
    <lineage>
        <taxon>Eukaryota</taxon>
        <taxon>Metazoa</taxon>
        <taxon>Chordata</taxon>
        <taxon>Craniata</taxon>
        <taxon>Vertebrata</taxon>
        <taxon>Euteleostomi</taxon>
        <taxon>Actinopterygii</taxon>
        <taxon>Neopterygii</taxon>
        <taxon>Teleostei</taxon>
        <taxon>Anguilliformes</taxon>
        <taxon>Anguillidae</taxon>
        <taxon>Anguilla</taxon>
    </lineage>
</organism>
<sequence>MTQFSNLSCHPATQLFNQITLLSSFIMVSSELMVTVHQSKTNFNALLTVCAVSFFLKS</sequence>
<dbReference type="EMBL" id="GBXM01010191">
    <property type="protein sequence ID" value="JAH98386.1"/>
    <property type="molecule type" value="Transcribed_RNA"/>
</dbReference>
<protein>
    <submittedName>
        <fullName evidence="1">Uncharacterized protein</fullName>
    </submittedName>
</protein>
<evidence type="ECO:0000313" key="1">
    <source>
        <dbReference type="EMBL" id="JAH98386.1"/>
    </source>
</evidence>